<proteinExistence type="predicted"/>
<organism evidence="1">
    <name type="scientific">Myoviridae sp. ctNnv6</name>
    <dbReference type="NCBI Taxonomy" id="2825091"/>
    <lineage>
        <taxon>Viruses</taxon>
        <taxon>Duplodnaviria</taxon>
        <taxon>Heunggongvirae</taxon>
        <taxon>Uroviricota</taxon>
        <taxon>Caudoviricetes</taxon>
    </lineage>
</organism>
<reference evidence="1" key="1">
    <citation type="journal article" date="2021" name="Proc. Natl. Acad. Sci. U.S.A.">
        <title>A Catalog of Tens of Thousands of Viruses from Human Metagenomes Reveals Hidden Associations with Chronic Diseases.</title>
        <authorList>
            <person name="Tisza M.J."/>
            <person name="Buck C.B."/>
        </authorList>
    </citation>
    <scope>NUCLEOTIDE SEQUENCE</scope>
    <source>
        <strain evidence="1">CtNnv6</strain>
    </source>
</reference>
<accession>A0A8S5P3J8</accession>
<dbReference type="EMBL" id="BK015321">
    <property type="protein sequence ID" value="DAE01213.1"/>
    <property type="molecule type" value="Genomic_DNA"/>
</dbReference>
<sequence length="513" mass="59601">MKGRQTDKQALELWRRFHEGLAKDVPVDEGLSRYEIDRRRKELERDPVEWIRYFFPAYAKYDFAPFHIKAIRRIVANDEWYEVLSWSRELAKSTVVMFVLMYLTLTKRKRFVALAAATIDAAERLLAPYKANFEKNPRLIQFYGKQETIGAWTNTEFACACGAKFIALGAGSAPRGMRNEAIRPDVLYFDDYDTDEDCRNPVTLDKKWQWAERALYPTRSISEPTLVLWCGNIIAKDCCITRAGALANSWDVVNIRDKHGRSTWPQKNTEEQIDRSLSKISVRAQQGEYFNNPVAEGKIFKNLPWGKVPPLKKFRFLIGYGDPAYSDSKKKGSSTKALWLVGKYKGVYYVIKGFLARETNAEFIGWYFELDKYVGGKTNVYWYIENNKLQDPFYQQVFKPLLRDECAKRKVQLFIREDTRKKTDKATRIEANLEPLDRLGTWIFNEEEKDNPHMQELINQSKLFELTLPYPADGLDAVEGAVTMVDRKTGELEPTYTIALNDEDMNKDNPFMI</sequence>
<name>A0A8S5P3J8_9CAUD</name>
<dbReference type="Gene3D" id="3.40.50.300">
    <property type="entry name" value="P-loop containing nucleotide triphosphate hydrolases"/>
    <property type="match status" value="1"/>
</dbReference>
<evidence type="ECO:0000313" key="1">
    <source>
        <dbReference type="EMBL" id="DAE01213.1"/>
    </source>
</evidence>
<protein>
    <submittedName>
        <fullName evidence="1">Large Terminase</fullName>
    </submittedName>
</protein>
<dbReference type="InterPro" id="IPR027417">
    <property type="entry name" value="P-loop_NTPase"/>
</dbReference>